<evidence type="ECO:0000259" key="9">
    <source>
        <dbReference type="Pfam" id="PF00482"/>
    </source>
</evidence>
<dbReference type="EMBL" id="SGWW01000003">
    <property type="protein sequence ID" value="RZS56446.1"/>
    <property type="molecule type" value="Genomic_DNA"/>
</dbReference>
<reference evidence="10 11" key="1">
    <citation type="journal article" date="2015" name="Stand. Genomic Sci.">
        <title>Genomic Encyclopedia of Bacterial and Archaeal Type Strains, Phase III: the genomes of soil and plant-associated and newly described type strains.</title>
        <authorList>
            <person name="Whitman W.B."/>
            <person name="Woyke T."/>
            <person name="Klenk H.P."/>
            <person name="Zhou Y."/>
            <person name="Lilburn T.G."/>
            <person name="Beck B.J."/>
            <person name="De Vos P."/>
            <person name="Vandamme P."/>
            <person name="Eisen J.A."/>
            <person name="Garrity G."/>
            <person name="Hugenholtz P."/>
            <person name="Kyrpides N.C."/>
        </authorList>
    </citation>
    <scope>NUCLEOTIDE SEQUENCE [LARGE SCALE GENOMIC DNA]</scope>
    <source>
        <strain evidence="10 11">CV2</strain>
    </source>
</reference>
<dbReference type="GO" id="GO:0005886">
    <property type="term" value="C:plasma membrane"/>
    <property type="evidence" value="ECO:0007669"/>
    <property type="project" value="UniProtKB-SubCell"/>
</dbReference>
<keyword evidence="11" id="KW-1185">Reference proteome</keyword>
<dbReference type="PRINTS" id="PR00812">
    <property type="entry name" value="BCTERIALGSPF"/>
</dbReference>
<dbReference type="InterPro" id="IPR018076">
    <property type="entry name" value="T2SS_GspF_dom"/>
</dbReference>
<comment type="caution">
    <text evidence="10">The sequence shown here is derived from an EMBL/GenBank/DDBJ whole genome shotgun (WGS) entry which is preliminary data.</text>
</comment>
<dbReference type="Proteomes" id="UP000293519">
    <property type="component" value="Unassembled WGS sequence"/>
</dbReference>
<proteinExistence type="inferred from homology"/>
<organism evidence="10 11">
    <name type="scientific">Microcella putealis</name>
    <dbReference type="NCBI Taxonomy" id="337005"/>
    <lineage>
        <taxon>Bacteria</taxon>
        <taxon>Bacillati</taxon>
        <taxon>Actinomycetota</taxon>
        <taxon>Actinomycetes</taxon>
        <taxon>Micrococcales</taxon>
        <taxon>Microbacteriaceae</taxon>
        <taxon>Microcella</taxon>
    </lineage>
</organism>
<evidence type="ECO:0000256" key="1">
    <source>
        <dbReference type="ARBA" id="ARBA00004429"/>
    </source>
</evidence>
<name>A0A4Q7LP22_9MICO</name>
<dbReference type="InterPro" id="IPR003004">
    <property type="entry name" value="GspF/PilC"/>
</dbReference>
<accession>A0A4Q7LP22</accession>
<dbReference type="OrthoDB" id="9805682at2"/>
<dbReference type="FunFam" id="1.20.81.30:FF:000001">
    <property type="entry name" value="Type II secretion system protein F"/>
    <property type="match status" value="2"/>
</dbReference>
<evidence type="ECO:0000256" key="5">
    <source>
        <dbReference type="ARBA" id="ARBA00022692"/>
    </source>
</evidence>
<dbReference type="Pfam" id="PF00482">
    <property type="entry name" value="T2SSF"/>
    <property type="match status" value="2"/>
</dbReference>
<dbReference type="Gene3D" id="1.20.81.30">
    <property type="entry name" value="Type II secretion system (T2SS), domain F"/>
    <property type="match status" value="2"/>
</dbReference>
<feature type="transmembrane region" description="Helical" evidence="8">
    <location>
        <begin position="382"/>
        <end position="406"/>
    </location>
</feature>
<evidence type="ECO:0000256" key="2">
    <source>
        <dbReference type="ARBA" id="ARBA00005745"/>
    </source>
</evidence>
<dbReference type="AlphaFoldDB" id="A0A4Q7LP22"/>
<sequence>MATTARTYAYSARDGQGKLVKGKLDASSESEVIARLRAMSVSPVSINESSGGTGLQKEIEIPGLTKRVKLKDLAVASRQLATMLASGLSLLRALTILSEQTENEKLREVLGKVRGDVEAGSSLSDSLNRHPETFPRLMIHLVRAGETGGFLDDALESIAKNFESDVKLRQTIKSAMTYPVAVLAMAILAVIGMILFIVPVFKGMFEGFDAALPIPTQVLVTISENMIWILPLLIVGSIAFSIWWRANKRKDDVRSVVDKFKLKVPVFGDLFRKVAIARFSRNFATMMGSGVPVLQSLAIVGETSGNWVIEEALRHVQESVRTGNSIAAPLANEPVFPEMVTQMVAVGEDSGSLEIMLTKIADFYDEEVQSTAESLTALIEPIMIGLIGGIIGGMIIALYMPVFTIFDQIG</sequence>
<evidence type="ECO:0000313" key="10">
    <source>
        <dbReference type="EMBL" id="RZS56446.1"/>
    </source>
</evidence>
<dbReference type="PANTHER" id="PTHR30012">
    <property type="entry name" value="GENERAL SECRETION PATHWAY PROTEIN"/>
    <property type="match status" value="1"/>
</dbReference>
<keyword evidence="4" id="KW-0997">Cell inner membrane</keyword>
<gene>
    <name evidence="10" type="ORF">EV141_1910</name>
</gene>
<dbReference type="RefSeq" id="WP_130485691.1">
    <property type="nucleotide sequence ID" value="NZ_SGWW01000003.1"/>
</dbReference>
<keyword evidence="5 8" id="KW-0812">Transmembrane</keyword>
<evidence type="ECO:0000256" key="7">
    <source>
        <dbReference type="ARBA" id="ARBA00023136"/>
    </source>
</evidence>
<keyword evidence="3" id="KW-1003">Cell membrane</keyword>
<comment type="subcellular location">
    <subcellularLocation>
        <location evidence="1">Cell inner membrane</location>
        <topology evidence="1">Multi-pass membrane protein</topology>
    </subcellularLocation>
</comment>
<feature type="domain" description="Type II secretion system protein GspF" evidence="9">
    <location>
        <begin position="77"/>
        <end position="199"/>
    </location>
</feature>
<feature type="transmembrane region" description="Helical" evidence="8">
    <location>
        <begin position="177"/>
        <end position="205"/>
    </location>
</feature>
<feature type="transmembrane region" description="Helical" evidence="8">
    <location>
        <begin position="225"/>
        <end position="244"/>
    </location>
</feature>
<keyword evidence="7 8" id="KW-0472">Membrane</keyword>
<comment type="similarity">
    <text evidence="2">Belongs to the GSP F family.</text>
</comment>
<protein>
    <submittedName>
        <fullName evidence="10">Type IV pilus assembly protein PilC</fullName>
    </submittedName>
</protein>
<evidence type="ECO:0000313" key="11">
    <source>
        <dbReference type="Proteomes" id="UP000293519"/>
    </source>
</evidence>
<dbReference type="PANTHER" id="PTHR30012:SF0">
    <property type="entry name" value="TYPE II SECRETION SYSTEM PROTEIN F-RELATED"/>
    <property type="match status" value="1"/>
</dbReference>
<keyword evidence="6 8" id="KW-1133">Transmembrane helix</keyword>
<dbReference type="InterPro" id="IPR042094">
    <property type="entry name" value="T2SS_GspF_sf"/>
</dbReference>
<evidence type="ECO:0000256" key="6">
    <source>
        <dbReference type="ARBA" id="ARBA00022989"/>
    </source>
</evidence>
<evidence type="ECO:0000256" key="3">
    <source>
        <dbReference type="ARBA" id="ARBA00022475"/>
    </source>
</evidence>
<evidence type="ECO:0000256" key="4">
    <source>
        <dbReference type="ARBA" id="ARBA00022519"/>
    </source>
</evidence>
<feature type="domain" description="Type II secretion system protein GspF" evidence="9">
    <location>
        <begin position="279"/>
        <end position="401"/>
    </location>
</feature>
<evidence type="ECO:0000256" key="8">
    <source>
        <dbReference type="SAM" id="Phobius"/>
    </source>
</evidence>